<dbReference type="EMBL" id="FOVH01000002">
    <property type="protein sequence ID" value="SFN59240.1"/>
    <property type="molecule type" value="Genomic_DNA"/>
</dbReference>
<evidence type="ECO:0008006" key="3">
    <source>
        <dbReference type="Google" id="ProtNLM"/>
    </source>
</evidence>
<dbReference type="Proteomes" id="UP000183413">
    <property type="component" value="Unassembled WGS sequence"/>
</dbReference>
<protein>
    <recommendedName>
        <fullName evidence="3">DNA-directed RNA polymerase specialized sigma subunit, sigma24 family</fullName>
    </recommendedName>
</protein>
<evidence type="ECO:0000313" key="1">
    <source>
        <dbReference type="EMBL" id="SFN59240.1"/>
    </source>
</evidence>
<accession>A0A1I5AA83</accession>
<reference evidence="1 2" key="1">
    <citation type="submission" date="2016-10" db="EMBL/GenBank/DDBJ databases">
        <authorList>
            <person name="de Groot N.N."/>
        </authorList>
    </citation>
    <scope>NUCLEOTIDE SEQUENCE [LARGE SCALE GENOMIC DNA]</scope>
    <source>
        <strain evidence="1 2">DSM 43067</strain>
    </source>
</reference>
<keyword evidence="2" id="KW-1185">Reference proteome</keyword>
<evidence type="ECO:0000313" key="2">
    <source>
        <dbReference type="Proteomes" id="UP000183413"/>
    </source>
</evidence>
<organism evidence="1 2">
    <name type="scientific">Actinomadura madurae</name>
    <dbReference type="NCBI Taxonomy" id="1993"/>
    <lineage>
        <taxon>Bacteria</taxon>
        <taxon>Bacillati</taxon>
        <taxon>Actinomycetota</taxon>
        <taxon>Actinomycetes</taxon>
        <taxon>Streptosporangiales</taxon>
        <taxon>Thermomonosporaceae</taxon>
        <taxon>Actinomadura</taxon>
    </lineage>
</organism>
<proteinExistence type="predicted"/>
<sequence>MTNPRTEMPPTKSAYGDLVRMAYFVLPGRGKRVYRLAIARRIVDSTARGPRDRSPSGHARRRTRVLRRAMRPSRRFQIGLGPWLRALPTRLPDPALTAALSKLEPHVRVAYVLRYVEGLPRYAVHDQLVELRVREPWPVIRAAEAATVPAPRRGEEFEPSLLRPVRNRSLLPVATAAVLTVALAGALVMTERPVPRETPGAPRLVTAAPDAWTRGARTLDVWPARGDLTGDAAFTRRAAAAWAAAPADRRPAGGTAQLLFAGHLGGASLAVLRSGVRLARYTAGRVDVVTAGTGASAPIALGGGHYLLAPWDTVPESLTGRRLAVSGGVTGPVRPDTGCGRGPLFHLGSRTFGDLGGPRAAVLTYHSPAHRPGGPDRPARLGPAARDLWDRVACATPRQERPVSEAMAFEFWSGRLPHGGKSASWACTRLTYADEGTAAAATLLAAEDRATGPCDAGRPVSGTWWRAPSGRSYYVAAAGRGLVPHADGVRRSTTRKRLLVAKGTPGTRVTLTAR</sequence>
<dbReference type="InParanoid" id="A0A1I5AA83"/>
<dbReference type="AlphaFoldDB" id="A0A1I5AA83"/>
<gene>
    <name evidence="1" type="ORF">SAMN04489713_102513</name>
</gene>
<dbReference type="eggNOG" id="ENOG5033RDI">
    <property type="taxonomic scope" value="Bacteria"/>
</dbReference>
<name>A0A1I5AA83_9ACTN</name>